<dbReference type="AlphaFoldDB" id="A0A1S8T081"/>
<dbReference type="PROSITE" id="PS50931">
    <property type="entry name" value="HTH_LYSR"/>
    <property type="match status" value="1"/>
</dbReference>
<name>A0A1S8T081_9CLOT</name>
<dbReference type="SUPFAM" id="SSF46785">
    <property type="entry name" value="Winged helix' DNA-binding domain"/>
    <property type="match status" value="1"/>
</dbReference>
<dbReference type="Proteomes" id="UP000190890">
    <property type="component" value="Unassembled WGS sequence"/>
</dbReference>
<accession>A0A1S8T081</accession>
<evidence type="ECO:0000313" key="6">
    <source>
        <dbReference type="EMBL" id="OOM71128.1"/>
    </source>
</evidence>
<keyword evidence="3" id="KW-0238">DNA-binding</keyword>
<dbReference type="Gene3D" id="3.40.190.290">
    <property type="match status" value="1"/>
</dbReference>
<dbReference type="CDD" id="cd05466">
    <property type="entry name" value="PBP2_LTTR_substrate"/>
    <property type="match status" value="1"/>
</dbReference>
<dbReference type="InterPro" id="IPR050950">
    <property type="entry name" value="HTH-type_LysR_regulators"/>
</dbReference>
<gene>
    <name evidence="6" type="primary">gltC_5</name>
    <name evidence="6" type="ORF">CLPUN_51200</name>
</gene>
<evidence type="ECO:0000259" key="5">
    <source>
        <dbReference type="PROSITE" id="PS50931"/>
    </source>
</evidence>
<dbReference type="InterPro" id="IPR036388">
    <property type="entry name" value="WH-like_DNA-bd_sf"/>
</dbReference>
<dbReference type="OrthoDB" id="63123at2"/>
<evidence type="ECO:0000256" key="3">
    <source>
        <dbReference type="ARBA" id="ARBA00023125"/>
    </source>
</evidence>
<dbReference type="InterPro" id="IPR036390">
    <property type="entry name" value="WH_DNA-bd_sf"/>
</dbReference>
<dbReference type="GO" id="GO:0003700">
    <property type="term" value="F:DNA-binding transcription factor activity"/>
    <property type="evidence" value="ECO:0007669"/>
    <property type="project" value="InterPro"/>
</dbReference>
<dbReference type="PANTHER" id="PTHR30419:SF28">
    <property type="entry name" value="HTH-TYPE TRANSCRIPTIONAL REGULATOR BSDA"/>
    <property type="match status" value="1"/>
</dbReference>
<feature type="domain" description="HTH lysR-type" evidence="5">
    <location>
        <begin position="1"/>
        <end position="56"/>
    </location>
</feature>
<evidence type="ECO:0000256" key="4">
    <source>
        <dbReference type="ARBA" id="ARBA00023163"/>
    </source>
</evidence>
<keyword evidence="7" id="KW-1185">Reference proteome</keyword>
<dbReference type="SUPFAM" id="SSF53850">
    <property type="entry name" value="Periplasmic binding protein-like II"/>
    <property type="match status" value="1"/>
</dbReference>
<keyword evidence="4" id="KW-0804">Transcription</keyword>
<dbReference type="Gene3D" id="1.10.10.10">
    <property type="entry name" value="Winged helix-like DNA-binding domain superfamily/Winged helix DNA-binding domain"/>
    <property type="match status" value="1"/>
</dbReference>
<dbReference type="Pfam" id="PF03466">
    <property type="entry name" value="LysR_substrate"/>
    <property type="match status" value="1"/>
</dbReference>
<dbReference type="RefSeq" id="WP_077850004.1">
    <property type="nucleotide sequence ID" value="NZ_LZZM01000234.1"/>
</dbReference>
<dbReference type="STRING" id="29367.CLPUN_51200"/>
<dbReference type="InterPro" id="IPR000847">
    <property type="entry name" value="LysR_HTH_N"/>
</dbReference>
<protein>
    <submittedName>
        <fullName evidence="6">HTH-type transcriptional regulator GltC</fullName>
    </submittedName>
</protein>
<dbReference type="PRINTS" id="PR00039">
    <property type="entry name" value="HTHLYSR"/>
</dbReference>
<comment type="caution">
    <text evidence="6">The sequence shown here is derived from an EMBL/GenBank/DDBJ whole genome shotgun (WGS) entry which is preliminary data.</text>
</comment>
<dbReference type="PANTHER" id="PTHR30419">
    <property type="entry name" value="HTH-TYPE TRANSCRIPTIONAL REGULATOR YBHD"/>
    <property type="match status" value="1"/>
</dbReference>
<evidence type="ECO:0000313" key="7">
    <source>
        <dbReference type="Proteomes" id="UP000190890"/>
    </source>
</evidence>
<organism evidence="6 7">
    <name type="scientific">Clostridium puniceum</name>
    <dbReference type="NCBI Taxonomy" id="29367"/>
    <lineage>
        <taxon>Bacteria</taxon>
        <taxon>Bacillati</taxon>
        <taxon>Bacillota</taxon>
        <taxon>Clostridia</taxon>
        <taxon>Eubacteriales</taxon>
        <taxon>Clostridiaceae</taxon>
        <taxon>Clostridium</taxon>
    </lineage>
</organism>
<dbReference type="Pfam" id="PF00126">
    <property type="entry name" value="HTH_1"/>
    <property type="match status" value="1"/>
</dbReference>
<dbReference type="EMBL" id="LZZM01000234">
    <property type="protein sequence ID" value="OOM71128.1"/>
    <property type="molecule type" value="Genomic_DNA"/>
</dbReference>
<evidence type="ECO:0000256" key="1">
    <source>
        <dbReference type="ARBA" id="ARBA00009437"/>
    </source>
</evidence>
<proteinExistence type="inferred from homology"/>
<dbReference type="GO" id="GO:0003677">
    <property type="term" value="F:DNA binding"/>
    <property type="evidence" value="ECO:0007669"/>
    <property type="project" value="UniProtKB-KW"/>
</dbReference>
<evidence type="ECO:0000256" key="2">
    <source>
        <dbReference type="ARBA" id="ARBA00023015"/>
    </source>
</evidence>
<dbReference type="GO" id="GO:0005829">
    <property type="term" value="C:cytosol"/>
    <property type="evidence" value="ECO:0007669"/>
    <property type="project" value="TreeGrafter"/>
</dbReference>
<reference evidence="6 7" key="1">
    <citation type="submission" date="2016-05" db="EMBL/GenBank/DDBJ databases">
        <title>Microbial solvent formation.</title>
        <authorList>
            <person name="Poehlein A."/>
            <person name="Montoya Solano J.D."/>
            <person name="Flitsch S."/>
            <person name="Krabben P."/>
            <person name="Duerre P."/>
            <person name="Daniel R."/>
        </authorList>
    </citation>
    <scope>NUCLEOTIDE SEQUENCE [LARGE SCALE GENOMIC DNA]</scope>
    <source>
        <strain evidence="6 7">DSM 2619</strain>
    </source>
</reference>
<comment type="similarity">
    <text evidence="1">Belongs to the LysR transcriptional regulatory family.</text>
</comment>
<keyword evidence="2" id="KW-0805">Transcription regulation</keyword>
<dbReference type="InterPro" id="IPR005119">
    <property type="entry name" value="LysR_subst-bd"/>
</dbReference>
<sequence length="287" mass="32299">MNRYLALYKIVEVGSFTKAADLLGYTQSGISQMIQSLEDELSLKLLLRSRTGVKLTPEGEELYPYILKTASSYRAMIEKSKEIKGLESGTIRIGTISSISCHWLPHMIKEFQTIYPNVQFILHQGDYTTIPEWIKSGEVDFGFINPAAVSGLETIALKDGELLAVLPKKHHLAKESVITLKQLVTEPFLLLEEGTLSEPLEAFHVQNLHPNIKMCIHDDYSILSMIEEGLGISILPELVMRRVSYDVAKIPIDPPVTRTIGIAFNNIKTIPIASRYFIDYLEEHIPD</sequence>